<evidence type="ECO:0000313" key="2">
    <source>
        <dbReference type="Proteomes" id="UP001500755"/>
    </source>
</evidence>
<name>A0ABP5EMC1_9MICO</name>
<evidence type="ECO:0000313" key="1">
    <source>
        <dbReference type="EMBL" id="GAA2000900.1"/>
    </source>
</evidence>
<proteinExistence type="predicted"/>
<gene>
    <name evidence="1" type="ORF">GCM10009755_06270</name>
</gene>
<reference evidence="2" key="1">
    <citation type="journal article" date="2019" name="Int. J. Syst. Evol. Microbiol.">
        <title>The Global Catalogue of Microorganisms (GCM) 10K type strain sequencing project: providing services to taxonomists for standard genome sequencing and annotation.</title>
        <authorList>
            <consortium name="The Broad Institute Genomics Platform"/>
            <consortium name="The Broad Institute Genome Sequencing Center for Infectious Disease"/>
            <person name="Wu L."/>
            <person name="Ma J."/>
        </authorList>
    </citation>
    <scope>NUCLEOTIDE SEQUENCE [LARGE SCALE GENOMIC DNA]</scope>
    <source>
        <strain evidence="2">JCM 14546</strain>
    </source>
</reference>
<protein>
    <submittedName>
        <fullName evidence="1">Uncharacterized protein</fullName>
    </submittedName>
</protein>
<organism evidence="1 2">
    <name type="scientific">Brevibacterium samyangense</name>
    <dbReference type="NCBI Taxonomy" id="366888"/>
    <lineage>
        <taxon>Bacteria</taxon>
        <taxon>Bacillati</taxon>
        <taxon>Actinomycetota</taxon>
        <taxon>Actinomycetes</taxon>
        <taxon>Micrococcales</taxon>
        <taxon>Brevibacteriaceae</taxon>
        <taxon>Brevibacterium</taxon>
    </lineage>
</organism>
<comment type="caution">
    <text evidence="1">The sequence shown here is derived from an EMBL/GenBank/DDBJ whole genome shotgun (WGS) entry which is preliminary data.</text>
</comment>
<dbReference type="EMBL" id="BAAANO010000005">
    <property type="protein sequence ID" value="GAA2000900.1"/>
    <property type="molecule type" value="Genomic_DNA"/>
</dbReference>
<keyword evidence="2" id="KW-1185">Reference proteome</keyword>
<dbReference type="Proteomes" id="UP001500755">
    <property type="component" value="Unassembled WGS sequence"/>
</dbReference>
<sequence>MTLCRDTNRRIRIHVSRGTFPWSRLPGPPWDRTVCRIIMCGEGIVMAGLLKESGTVREFPDQGTRILNRYLQ</sequence>
<accession>A0ABP5EMC1</accession>